<reference evidence="1 2" key="1">
    <citation type="submission" date="2022-01" db="EMBL/GenBank/DDBJ databases">
        <title>Novel bile acid biosynthetic pathways are enriched in the microbiome of centenarians.</title>
        <authorList>
            <person name="Sato Y."/>
            <person name="Atarashi K."/>
            <person name="Plichta R.D."/>
            <person name="Arai Y."/>
            <person name="Sasajima S."/>
            <person name="Kearney M.S."/>
            <person name="Suda W."/>
            <person name="Takeshita K."/>
            <person name="Sasaki T."/>
            <person name="Okamoto S."/>
            <person name="Skelly N.A."/>
            <person name="Okamura Y."/>
            <person name="Vlamakis H."/>
            <person name="Li Y."/>
            <person name="Tanoue T."/>
            <person name="Takei H."/>
            <person name="Nittono H."/>
            <person name="Narushima S."/>
            <person name="Irie J."/>
            <person name="Itoh H."/>
            <person name="Moriya K."/>
            <person name="Sugiura Y."/>
            <person name="Suematsu M."/>
            <person name="Moritoki N."/>
            <person name="Shibata S."/>
            <person name="Littman R.D."/>
            <person name="Fischbach A.M."/>
            <person name="Uwamino Y."/>
            <person name="Inoue T."/>
            <person name="Honda A."/>
            <person name="Hattori M."/>
            <person name="Murai T."/>
            <person name="Xavier J.R."/>
            <person name="Hirose N."/>
            <person name="Honda K."/>
        </authorList>
    </citation>
    <scope>NUCLEOTIDE SEQUENCE [LARGE SCALE GENOMIC DNA]</scope>
    <source>
        <strain evidence="1 2">CE91-St30</strain>
    </source>
</reference>
<dbReference type="EMBL" id="AP025564">
    <property type="protein sequence ID" value="BDE94964.1"/>
    <property type="molecule type" value="Genomic_DNA"/>
</dbReference>
<keyword evidence="2" id="KW-1185">Reference proteome</keyword>
<sequence length="99" mass="11134">MGQTIKLYANYGVLAHEKRPTYTEVPAECPISDPVEVEVPEWIEVGEFADGSVAITIDGADYRWDDLYLNTNAEDRPVITWFDGKERFATLAVIDPKAE</sequence>
<gene>
    <name evidence="1" type="ORF">CE91St30_02970</name>
</gene>
<dbReference type="RefSeq" id="WP_244411485.1">
    <property type="nucleotide sequence ID" value="NZ_AP025564.1"/>
</dbReference>
<protein>
    <submittedName>
        <fullName evidence="1">Uncharacterized protein</fullName>
    </submittedName>
</protein>
<evidence type="ECO:0000313" key="1">
    <source>
        <dbReference type="EMBL" id="BDE94964.1"/>
    </source>
</evidence>
<organism evidence="1 2">
    <name type="scientific">Raoultibacter timonensis</name>
    <dbReference type="NCBI Taxonomy" id="1907662"/>
    <lineage>
        <taxon>Bacteria</taxon>
        <taxon>Bacillati</taxon>
        <taxon>Actinomycetota</taxon>
        <taxon>Coriobacteriia</taxon>
        <taxon>Eggerthellales</taxon>
        <taxon>Eggerthellaceae</taxon>
        <taxon>Raoultibacter</taxon>
    </lineage>
</organism>
<evidence type="ECO:0000313" key="2">
    <source>
        <dbReference type="Proteomes" id="UP001320544"/>
    </source>
</evidence>
<proteinExistence type="predicted"/>
<accession>A0ABM7WFI2</accession>
<name>A0ABM7WFI2_9ACTN</name>
<dbReference type="Proteomes" id="UP001320544">
    <property type="component" value="Chromosome"/>
</dbReference>